<evidence type="ECO:0000313" key="3">
    <source>
        <dbReference type="Proteomes" id="UP000295169"/>
    </source>
</evidence>
<feature type="transmembrane region" description="Helical" evidence="1">
    <location>
        <begin position="331"/>
        <end position="350"/>
    </location>
</feature>
<evidence type="ECO:0000256" key="1">
    <source>
        <dbReference type="SAM" id="Phobius"/>
    </source>
</evidence>
<feature type="transmembrane region" description="Helical" evidence="1">
    <location>
        <begin position="6"/>
        <end position="27"/>
    </location>
</feature>
<dbReference type="EMBL" id="SMMU01000001">
    <property type="protein sequence ID" value="TCL34672.1"/>
    <property type="molecule type" value="Genomic_DNA"/>
</dbReference>
<gene>
    <name evidence="2" type="ORF">EV691_101107</name>
</gene>
<dbReference type="RefSeq" id="WP_131297978.1">
    <property type="nucleotide sequence ID" value="NZ_JBHLST010000028.1"/>
</dbReference>
<feature type="transmembrane region" description="Helical" evidence="1">
    <location>
        <begin position="192"/>
        <end position="210"/>
    </location>
</feature>
<protein>
    <recommendedName>
        <fullName evidence="4">DUF2029 domain-containing protein</fullName>
    </recommendedName>
</protein>
<feature type="transmembrane region" description="Helical" evidence="1">
    <location>
        <begin position="260"/>
        <end position="283"/>
    </location>
</feature>
<keyword evidence="1" id="KW-1133">Transmembrane helix</keyword>
<keyword evidence="1" id="KW-0472">Membrane</keyword>
<sequence>MFRQLTHSAATSYFLFALVLFAGLAFLQRDGNALPFFYKDYPTYPVNGEKHFDRNSENLVLNRIDFAARDIPYPYHFHLWRSGPRQTGPAERQSDTGPFPDTALDQLHGAPYRSQIGVQAWFWAGLTEWLDIRDGSYQLQKALSVLFASLLAAVLLVWVRKNLGALPSLAGLAFLTLSTGMNLFAGSLYWSLWLFLLPLAVTCLLDMLGIRNRYVLFIATLPAFFVKFLAGYEFITVIVLAAMTPYAWDFFIRHSKAAAFRAAIVGASSIGAFLLSFLCYEWLFRADFGLSGIDHLLGRSQAWSVFQTLEDRGLTPGIQAAKLLTMNFIDLNGYGIPLGVCLLVIALALIHARNQLRAAEMGFLLFMLLGSTSWLFIQPGHLLFHPRYATLVFSLPFGLFAVGLLARLFEVRYRLKKAARALATP</sequence>
<feature type="transmembrane region" description="Helical" evidence="1">
    <location>
        <begin position="388"/>
        <end position="409"/>
    </location>
</feature>
<evidence type="ECO:0008006" key="4">
    <source>
        <dbReference type="Google" id="ProtNLM"/>
    </source>
</evidence>
<evidence type="ECO:0000313" key="2">
    <source>
        <dbReference type="EMBL" id="TCL34672.1"/>
    </source>
</evidence>
<name>A0A4R1PSH5_9GAMM</name>
<feature type="transmembrane region" description="Helical" evidence="1">
    <location>
        <begin position="165"/>
        <end position="185"/>
    </location>
</feature>
<accession>A0A4R1PSH5</accession>
<feature type="transmembrane region" description="Helical" evidence="1">
    <location>
        <begin position="362"/>
        <end position="382"/>
    </location>
</feature>
<feature type="transmembrane region" description="Helical" evidence="1">
    <location>
        <begin position="142"/>
        <end position="159"/>
    </location>
</feature>
<keyword evidence="1" id="KW-0812">Transmembrane</keyword>
<comment type="caution">
    <text evidence="2">The sequence shown here is derived from an EMBL/GenBank/DDBJ whole genome shotgun (WGS) entry which is preliminary data.</text>
</comment>
<dbReference type="AlphaFoldDB" id="A0A4R1PSH5"/>
<dbReference type="Proteomes" id="UP000295169">
    <property type="component" value="Unassembled WGS sequence"/>
</dbReference>
<reference evidence="2 3" key="1">
    <citation type="submission" date="2019-03" db="EMBL/GenBank/DDBJ databases">
        <title>Genomic Encyclopedia of Type Strains, Phase IV (KMG-IV): sequencing the most valuable type-strain genomes for metagenomic binning, comparative biology and taxonomic classification.</title>
        <authorList>
            <person name="Goeker M."/>
        </authorList>
    </citation>
    <scope>NUCLEOTIDE SEQUENCE [LARGE SCALE GENOMIC DNA]</scope>
    <source>
        <strain evidence="2 3">DSM 2286</strain>
    </source>
</reference>
<proteinExistence type="predicted"/>
<organism evidence="2 3">
    <name type="scientific">Azotobacter chroococcum</name>
    <dbReference type="NCBI Taxonomy" id="353"/>
    <lineage>
        <taxon>Bacteria</taxon>
        <taxon>Pseudomonadati</taxon>
        <taxon>Pseudomonadota</taxon>
        <taxon>Gammaproteobacteria</taxon>
        <taxon>Pseudomonadales</taxon>
        <taxon>Pseudomonadaceae</taxon>
        <taxon>Azotobacter</taxon>
    </lineage>
</organism>
<feature type="transmembrane region" description="Helical" evidence="1">
    <location>
        <begin position="230"/>
        <end position="248"/>
    </location>
</feature>